<keyword evidence="3" id="KW-1185">Reference proteome</keyword>
<dbReference type="Proteomes" id="UP001233999">
    <property type="component" value="Unassembled WGS sequence"/>
</dbReference>
<protein>
    <submittedName>
        <fullName evidence="2">Uncharacterized protein</fullName>
    </submittedName>
</protein>
<gene>
    <name evidence="2" type="ORF">L9F63_002388</name>
</gene>
<sequence length="155" mass="17775">ISLYVLTNFFSKVIYTFVVKMSVMLRLSQTEDNVVEDPTVIFGSRSRLLYQYVYSIVSIIGSPMIFFLYVAVSCDVPSMEHLIRSDIIIHINVFHQELNFASVKFTGTCVACMGMIVWTVAMSPVQILHYVTFESIELTVFRPFPPIYLALLYYA</sequence>
<reference evidence="2" key="1">
    <citation type="journal article" date="2023" name="IScience">
        <title>Live-bearing cockroach genome reveals convergent evolutionary mechanisms linked to viviparity in insects and beyond.</title>
        <authorList>
            <person name="Fouks B."/>
            <person name="Harrison M.C."/>
            <person name="Mikhailova A.A."/>
            <person name="Marchal E."/>
            <person name="English S."/>
            <person name="Carruthers M."/>
            <person name="Jennings E.C."/>
            <person name="Chiamaka E.L."/>
            <person name="Frigard R.A."/>
            <person name="Pippel M."/>
            <person name="Attardo G.M."/>
            <person name="Benoit J.B."/>
            <person name="Bornberg-Bauer E."/>
            <person name="Tobe S.S."/>
        </authorList>
    </citation>
    <scope>NUCLEOTIDE SEQUENCE</scope>
    <source>
        <strain evidence="2">Stay&amp;Tobe</strain>
    </source>
</reference>
<dbReference type="EMBL" id="JASPKZ010003888">
    <property type="protein sequence ID" value="KAJ9591073.1"/>
    <property type="molecule type" value="Genomic_DNA"/>
</dbReference>
<evidence type="ECO:0000313" key="2">
    <source>
        <dbReference type="EMBL" id="KAJ9591073.1"/>
    </source>
</evidence>
<proteinExistence type="predicted"/>
<reference evidence="2" key="2">
    <citation type="submission" date="2023-05" db="EMBL/GenBank/DDBJ databases">
        <authorList>
            <person name="Fouks B."/>
        </authorList>
    </citation>
    <scope>NUCLEOTIDE SEQUENCE</scope>
    <source>
        <strain evidence="2">Stay&amp;Tobe</strain>
        <tissue evidence="2">Testes</tissue>
    </source>
</reference>
<dbReference type="AlphaFoldDB" id="A0AAD8EI19"/>
<keyword evidence="1" id="KW-0812">Transmembrane</keyword>
<keyword evidence="1" id="KW-0472">Membrane</keyword>
<comment type="caution">
    <text evidence="2">The sequence shown here is derived from an EMBL/GenBank/DDBJ whole genome shotgun (WGS) entry which is preliminary data.</text>
</comment>
<name>A0AAD8EI19_DIPPU</name>
<keyword evidence="1" id="KW-1133">Transmembrane helix</keyword>
<feature type="non-terminal residue" evidence="2">
    <location>
        <position position="155"/>
    </location>
</feature>
<evidence type="ECO:0000256" key="1">
    <source>
        <dbReference type="SAM" id="Phobius"/>
    </source>
</evidence>
<feature type="transmembrane region" description="Helical" evidence="1">
    <location>
        <begin position="52"/>
        <end position="72"/>
    </location>
</feature>
<organism evidence="2 3">
    <name type="scientific">Diploptera punctata</name>
    <name type="common">Pacific beetle cockroach</name>
    <dbReference type="NCBI Taxonomy" id="6984"/>
    <lineage>
        <taxon>Eukaryota</taxon>
        <taxon>Metazoa</taxon>
        <taxon>Ecdysozoa</taxon>
        <taxon>Arthropoda</taxon>
        <taxon>Hexapoda</taxon>
        <taxon>Insecta</taxon>
        <taxon>Pterygota</taxon>
        <taxon>Neoptera</taxon>
        <taxon>Polyneoptera</taxon>
        <taxon>Dictyoptera</taxon>
        <taxon>Blattodea</taxon>
        <taxon>Blaberoidea</taxon>
        <taxon>Blaberidae</taxon>
        <taxon>Diplopterinae</taxon>
        <taxon>Diploptera</taxon>
    </lineage>
</organism>
<evidence type="ECO:0000313" key="3">
    <source>
        <dbReference type="Proteomes" id="UP001233999"/>
    </source>
</evidence>
<accession>A0AAD8EI19</accession>
<feature type="non-terminal residue" evidence="2">
    <location>
        <position position="1"/>
    </location>
</feature>